<evidence type="ECO:0000313" key="1">
    <source>
        <dbReference type="EMBL" id="HAN27042.1"/>
    </source>
</evidence>
<protein>
    <submittedName>
        <fullName evidence="1">ComEA family DNA-binding protein</fullName>
    </submittedName>
</protein>
<gene>
    <name evidence="1" type="ORF">DCP75_04860</name>
</gene>
<dbReference type="GO" id="GO:0003677">
    <property type="term" value="F:DNA binding"/>
    <property type="evidence" value="ECO:0007669"/>
    <property type="project" value="UniProtKB-KW"/>
</dbReference>
<dbReference type="Gene3D" id="1.10.150.280">
    <property type="entry name" value="AF1531-like domain"/>
    <property type="match status" value="1"/>
</dbReference>
<dbReference type="STRING" id="1121937.GCA_000423125_01010"/>
<dbReference type="EMBL" id="DMND01000071">
    <property type="protein sequence ID" value="HAN27042.1"/>
    <property type="molecule type" value="Genomic_DNA"/>
</dbReference>
<dbReference type="AlphaFoldDB" id="A0A3C1KK26"/>
<dbReference type="NCBIfam" id="TIGR00426">
    <property type="entry name" value="competence protein ComEA helix-hairpin-helix repeat region"/>
    <property type="match status" value="1"/>
</dbReference>
<dbReference type="PANTHER" id="PTHR21180:SF32">
    <property type="entry name" value="ENDONUCLEASE_EXONUCLEASE_PHOSPHATASE FAMILY DOMAIN-CONTAINING PROTEIN 1"/>
    <property type="match status" value="1"/>
</dbReference>
<keyword evidence="1" id="KW-0238">DNA-binding</keyword>
<dbReference type="Proteomes" id="UP000259273">
    <property type="component" value="Unassembled WGS sequence"/>
</dbReference>
<dbReference type="SUPFAM" id="SSF47781">
    <property type="entry name" value="RuvA domain 2-like"/>
    <property type="match status" value="1"/>
</dbReference>
<dbReference type="PANTHER" id="PTHR21180">
    <property type="entry name" value="ENDONUCLEASE/EXONUCLEASE/PHOSPHATASE FAMILY DOMAIN-CONTAINING PROTEIN 1"/>
    <property type="match status" value="1"/>
</dbReference>
<proteinExistence type="predicted"/>
<sequence>MSLKQHLTHVYRACQPDSQVHPELQSPGGKRRQRWPALLGALAVCLSLGGLSAPVSAAPDVPPLAAEVAVQRVNINTADAATLAAMLQGVGLSRAQDIIRYREAYGPFTAVEELADVKGIGPATLEKNRTVITLD</sequence>
<dbReference type="InterPro" id="IPR051675">
    <property type="entry name" value="Endo/Exo/Phosphatase_dom_1"/>
</dbReference>
<dbReference type="InterPro" id="IPR004509">
    <property type="entry name" value="Competence_ComEA_HhH"/>
</dbReference>
<dbReference type="Pfam" id="PF12836">
    <property type="entry name" value="HHH_3"/>
    <property type="match status" value="1"/>
</dbReference>
<organism evidence="1 2">
    <name type="scientific">Haliea salexigens</name>
    <dbReference type="NCBI Taxonomy" id="287487"/>
    <lineage>
        <taxon>Bacteria</taxon>
        <taxon>Pseudomonadati</taxon>
        <taxon>Pseudomonadota</taxon>
        <taxon>Gammaproteobacteria</taxon>
        <taxon>Cellvibrionales</taxon>
        <taxon>Halieaceae</taxon>
        <taxon>Haliea</taxon>
    </lineage>
</organism>
<name>A0A3C1KK26_9GAMM</name>
<reference evidence="1 2" key="1">
    <citation type="journal article" date="2018" name="Nat. Biotechnol.">
        <title>A standardized bacterial taxonomy based on genome phylogeny substantially revises the tree of life.</title>
        <authorList>
            <person name="Parks D.H."/>
            <person name="Chuvochina M."/>
            <person name="Waite D.W."/>
            <person name="Rinke C."/>
            <person name="Skarshewski A."/>
            <person name="Chaumeil P.A."/>
            <person name="Hugenholtz P."/>
        </authorList>
    </citation>
    <scope>NUCLEOTIDE SEQUENCE [LARGE SCALE GENOMIC DNA]</scope>
    <source>
        <strain evidence="1">UBA9158</strain>
    </source>
</reference>
<dbReference type="InterPro" id="IPR010994">
    <property type="entry name" value="RuvA_2-like"/>
</dbReference>
<comment type="caution">
    <text evidence="1">The sequence shown here is derived from an EMBL/GenBank/DDBJ whole genome shotgun (WGS) entry which is preliminary data.</text>
</comment>
<evidence type="ECO:0000313" key="2">
    <source>
        <dbReference type="Proteomes" id="UP000259273"/>
    </source>
</evidence>
<dbReference type="GO" id="GO:0015628">
    <property type="term" value="P:protein secretion by the type II secretion system"/>
    <property type="evidence" value="ECO:0007669"/>
    <property type="project" value="TreeGrafter"/>
</dbReference>
<dbReference type="GO" id="GO:0015627">
    <property type="term" value="C:type II protein secretion system complex"/>
    <property type="evidence" value="ECO:0007669"/>
    <property type="project" value="TreeGrafter"/>
</dbReference>
<accession>A0A3C1KK26</accession>